<accession>A0A0Q2UPV7</accession>
<evidence type="ECO:0000313" key="6">
    <source>
        <dbReference type="Proteomes" id="UP000250136"/>
    </source>
</evidence>
<evidence type="ECO:0000313" key="5">
    <source>
        <dbReference type="Proteomes" id="UP000182125"/>
    </source>
</evidence>
<dbReference type="STRING" id="277988.SAMN05216170_1526"/>
<evidence type="ECO:0000313" key="3">
    <source>
        <dbReference type="EMBL" id="SEW09453.1"/>
    </source>
</evidence>
<evidence type="ECO:0000313" key="1">
    <source>
        <dbReference type="EMBL" id="ASJ12045.1"/>
    </source>
</evidence>
<sequence>MEYPDEILDLNQKIENAITGKTPERKIWVTSLSFCLRKAALSVYLGTFKYERTGEMLVGTVLHRWLGDVLEGDDVEFEVPVEYPLGDGWKLVGRVDALKGDYPIEFKFRGFGVDGNGPNSLEEMEWAPKLAREQLNAYLNMMGKEKGYVYVFDRNGLNFRPFPVERDRDAFSQFIKRAGVVIKGVRDLEAGRFPLWIKPRYGDRECEGCIFRPICTAVESK</sequence>
<dbReference type="OrthoDB" id="10444at2157"/>
<keyword evidence="6" id="KW-1185">Reference proteome</keyword>
<dbReference type="PANTHER" id="PTHR36531:SF2">
    <property type="entry name" value="CRISPR-ASSOCIATED EXONUCLEASE CAS4"/>
    <property type="match status" value="1"/>
</dbReference>
<reference evidence="1 6" key="2">
    <citation type="submission" date="2016-04" db="EMBL/GenBank/DDBJ databases">
        <title>Complete genome sequence of Thermococcus thioreducens type strain OGL-20P.</title>
        <authorList>
            <person name="Oger P.M."/>
        </authorList>
    </citation>
    <scope>NUCLEOTIDE SEQUENCE [LARGE SCALE GENOMIC DNA]</scope>
    <source>
        <strain evidence="1 6">OGL-20P</strain>
    </source>
</reference>
<dbReference type="EMBL" id="FOIW01000002">
    <property type="protein sequence ID" value="SEW09453.1"/>
    <property type="molecule type" value="Genomic_DNA"/>
</dbReference>
<proteinExistence type="predicted"/>
<gene>
    <name evidence="1" type="ORF">A3L14_03735</name>
    <name evidence="2" type="ORF">AMR53_03830</name>
    <name evidence="3" type="ORF">SAMN05216170_1526</name>
</gene>
<dbReference type="AlphaFoldDB" id="A0A0Q2UPV7"/>
<keyword evidence="3" id="KW-0269">Exonuclease</keyword>
<dbReference type="RefSeq" id="WP_055429008.1">
    <property type="nucleotide sequence ID" value="NZ_CP015105.1"/>
</dbReference>
<keyword evidence="3" id="KW-0378">Hydrolase</keyword>
<dbReference type="EMBL" id="CP015105">
    <property type="protein sequence ID" value="ASJ12045.1"/>
    <property type="molecule type" value="Genomic_DNA"/>
</dbReference>
<dbReference type="Proteomes" id="UP000250136">
    <property type="component" value="Chromosome"/>
</dbReference>
<reference evidence="2 4" key="1">
    <citation type="submission" date="2015-08" db="EMBL/GenBank/DDBJ databases">
        <title>Thermococcus thioreducens DSM 14981 genome sequencing.</title>
        <authorList>
            <person name="Hong S.-J."/>
            <person name="Kim M.-C."/>
            <person name="Shin J.-H."/>
        </authorList>
    </citation>
    <scope>NUCLEOTIDE SEQUENCE [LARGE SCALE GENOMIC DNA]</scope>
    <source>
        <strain evidence="2 4">DSM 14981</strain>
    </source>
</reference>
<dbReference type="GO" id="GO:0004527">
    <property type="term" value="F:exonuclease activity"/>
    <property type="evidence" value="ECO:0007669"/>
    <property type="project" value="UniProtKB-KW"/>
</dbReference>
<dbReference type="InterPro" id="IPR051827">
    <property type="entry name" value="Cas4_exonuclease"/>
</dbReference>
<evidence type="ECO:0000313" key="4">
    <source>
        <dbReference type="Proteomes" id="UP000051862"/>
    </source>
</evidence>
<reference evidence="3 5" key="3">
    <citation type="submission" date="2016-10" db="EMBL/GenBank/DDBJ databases">
        <authorList>
            <person name="de Groot N.N."/>
        </authorList>
    </citation>
    <scope>NUCLEOTIDE SEQUENCE [LARGE SCALE GENOMIC DNA]</scope>
    <source>
        <strain evidence="3 5">OGL-20</strain>
    </source>
</reference>
<dbReference type="KEGG" id="ttd:A3L14_03735"/>
<dbReference type="Proteomes" id="UP000051862">
    <property type="component" value="Unassembled WGS sequence"/>
</dbReference>
<dbReference type="EMBL" id="LIXN01000006">
    <property type="protein sequence ID" value="KQH82736.1"/>
    <property type="molecule type" value="Genomic_DNA"/>
</dbReference>
<dbReference type="PATRIC" id="fig|277988.4.peg.810"/>
<dbReference type="Gene3D" id="3.90.320.10">
    <property type="match status" value="1"/>
</dbReference>
<organism evidence="2 4">
    <name type="scientific">Thermococcus thioreducens</name>
    <dbReference type="NCBI Taxonomy" id="277988"/>
    <lineage>
        <taxon>Archaea</taxon>
        <taxon>Methanobacteriati</taxon>
        <taxon>Methanobacteriota</taxon>
        <taxon>Thermococci</taxon>
        <taxon>Thermococcales</taxon>
        <taxon>Thermococcaceae</taxon>
        <taxon>Thermococcus</taxon>
    </lineage>
</organism>
<dbReference type="PANTHER" id="PTHR36531">
    <property type="entry name" value="CRISPR-ASSOCIATED EXONUCLEASE CAS4"/>
    <property type="match status" value="1"/>
</dbReference>
<evidence type="ECO:0000313" key="2">
    <source>
        <dbReference type="EMBL" id="KQH82736.1"/>
    </source>
</evidence>
<name>A0A0Q2UPV7_9EURY</name>
<dbReference type="Proteomes" id="UP000182125">
    <property type="component" value="Unassembled WGS sequence"/>
</dbReference>
<dbReference type="InterPro" id="IPR011604">
    <property type="entry name" value="PDDEXK-like_dom_sf"/>
</dbReference>
<keyword evidence="3" id="KW-0540">Nuclease</keyword>
<dbReference type="GeneID" id="33333503"/>
<protein>
    <submittedName>
        <fullName evidence="2 3">Nuclease</fullName>
    </submittedName>
</protein>